<name>A0ABW2S6L7_9BURK</name>
<organism evidence="1 2">
    <name type="scientific">Hydrogenophaga defluvii</name>
    <dbReference type="NCBI Taxonomy" id="249410"/>
    <lineage>
        <taxon>Bacteria</taxon>
        <taxon>Pseudomonadati</taxon>
        <taxon>Pseudomonadota</taxon>
        <taxon>Betaproteobacteria</taxon>
        <taxon>Burkholderiales</taxon>
        <taxon>Comamonadaceae</taxon>
        <taxon>Hydrogenophaga</taxon>
    </lineage>
</organism>
<comment type="caution">
    <text evidence="1">The sequence shown here is derived from an EMBL/GenBank/DDBJ whole genome shotgun (WGS) entry which is preliminary data.</text>
</comment>
<accession>A0ABW2S6L7</accession>
<evidence type="ECO:0000313" key="1">
    <source>
        <dbReference type="EMBL" id="MFC7459160.1"/>
    </source>
</evidence>
<keyword evidence="2" id="KW-1185">Reference proteome</keyword>
<sequence length="409" mass="46092">MDRRFGNIPQPNPHAASEIADAARHVESLLQGNNHEHDLLTDSDRFPLPGVDIPNIGEAEEVLEEVDTPVEPVHERSDDETYDGAVGGVVDCGIEYLAFYKSFRDVTRAPAPGRWGIFFIRKRCFALATDMSFSTGESFSQCLDVLAAFLYSHELYHYRFDAHCLQMEASGGQPVYRPYRRLVASRPINEWHEESVANFYALKSLQQSKNIAYPASICDYLWDLVWHSPGAYAGGVDKRQSQRKDQMAKQATAAFGNNGPSVWHGLLESVVRMGTNLSIPREPTISGHLHLNNCPVYWIDWVKGGQSVLVPQAVSCAEIGGDFIKRYLSGVLDHKSDHSYYRIDNGERIKLPNPHKTDLKNNEFYNIIGKAGMTSRKFHDERARTSVWKKGVPRMPVLPPRIGPHDKSR</sequence>
<dbReference type="EMBL" id="JBHTBZ010000005">
    <property type="protein sequence ID" value="MFC7459160.1"/>
    <property type="molecule type" value="Genomic_DNA"/>
</dbReference>
<proteinExistence type="predicted"/>
<protein>
    <submittedName>
        <fullName evidence="1">Uncharacterized protein</fullName>
    </submittedName>
</protein>
<reference evidence="2" key="1">
    <citation type="journal article" date="2019" name="Int. J. Syst. Evol. Microbiol.">
        <title>The Global Catalogue of Microorganisms (GCM) 10K type strain sequencing project: providing services to taxonomists for standard genome sequencing and annotation.</title>
        <authorList>
            <consortium name="The Broad Institute Genomics Platform"/>
            <consortium name="The Broad Institute Genome Sequencing Center for Infectious Disease"/>
            <person name="Wu L."/>
            <person name="Ma J."/>
        </authorList>
    </citation>
    <scope>NUCLEOTIDE SEQUENCE [LARGE SCALE GENOMIC DNA]</scope>
    <source>
        <strain evidence="2">CCUG 53903</strain>
    </source>
</reference>
<evidence type="ECO:0000313" key="2">
    <source>
        <dbReference type="Proteomes" id="UP001596457"/>
    </source>
</evidence>
<gene>
    <name evidence="1" type="ORF">ACFQU0_01815</name>
</gene>
<dbReference type="Proteomes" id="UP001596457">
    <property type="component" value="Unassembled WGS sequence"/>
</dbReference>
<dbReference type="RefSeq" id="WP_382198289.1">
    <property type="nucleotide sequence ID" value="NZ_JBHTBZ010000005.1"/>
</dbReference>